<accession>A0ABS3LAM2</accession>
<keyword evidence="3" id="KW-1185">Reference proteome</keyword>
<sequence length="79" mass="8920">MKKIFLIMGIMTVFISPMASQATSINSISDSAITQANAISPRMAVKFTFSYPPPQKFNGMTLIYSFYRASDKVYIGYYR</sequence>
<organism evidence="2 3">
    <name type="scientific">Candidatus Enterococcus moelleringii</name>
    <dbReference type="NCBI Taxonomy" id="2815325"/>
    <lineage>
        <taxon>Bacteria</taxon>
        <taxon>Bacillati</taxon>
        <taxon>Bacillota</taxon>
        <taxon>Bacilli</taxon>
        <taxon>Lactobacillales</taxon>
        <taxon>Enterococcaceae</taxon>
        <taxon>Enterococcus</taxon>
    </lineage>
</organism>
<feature type="chain" id="PRO_5046857841" evidence="1">
    <location>
        <begin position="22"/>
        <end position="79"/>
    </location>
</feature>
<dbReference type="RefSeq" id="WP_207673591.1">
    <property type="nucleotide sequence ID" value="NZ_JAFREM010000017.1"/>
</dbReference>
<reference evidence="2 3" key="1">
    <citation type="submission" date="2021-03" db="EMBL/GenBank/DDBJ databases">
        <title>Enterococcal diversity collection.</title>
        <authorList>
            <person name="Gilmore M.S."/>
            <person name="Schwartzman J."/>
            <person name="Van Tyne D."/>
            <person name="Martin M."/>
            <person name="Earl A.M."/>
            <person name="Manson A.L."/>
            <person name="Straub T."/>
            <person name="Salamzade R."/>
            <person name="Saavedra J."/>
            <person name="Lebreton F."/>
            <person name="Prichula J."/>
            <person name="Schaufler K."/>
            <person name="Gaca A."/>
            <person name="Sgardioli B."/>
            <person name="Wagenaar J."/>
            <person name="Strong T."/>
        </authorList>
    </citation>
    <scope>NUCLEOTIDE SEQUENCE [LARGE SCALE GENOMIC DNA]</scope>
    <source>
        <strain evidence="2 3">669A</strain>
    </source>
</reference>
<feature type="signal peptide" evidence="1">
    <location>
        <begin position="1"/>
        <end position="21"/>
    </location>
</feature>
<keyword evidence="1" id="KW-0732">Signal</keyword>
<dbReference type="Proteomes" id="UP000664601">
    <property type="component" value="Unassembled WGS sequence"/>
</dbReference>
<evidence type="ECO:0000313" key="3">
    <source>
        <dbReference type="Proteomes" id="UP000664601"/>
    </source>
</evidence>
<protein>
    <submittedName>
        <fullName evidence="2">Uncharacterized protein</fullName>
    </submittedName>
</protein>
<proteinExistence type="predicted"/>
<evidence type="ECO:0000256" key="1">
    <source>
        <dbReference type="SAM" id="SignalP"/>
    </source>
</evidence>
<evidence type="ECO:0000313" key="2">
    <source>
        <dbReference type="EMBL" id="MBO1306662.1"/>
    </source>
</evidence>
<dbReference type="EMBL" id="JAFREM010000017">
    <property type="protein sequence ID" value="MBO1306662.1"/>
    <property type="molecule type" value="Genomic_DNA"/>
</dbReference>
<gene>
    <name evidence="2" type="ORF">JZO70_10845</name>
</gene>
<name>A0ABS3LAM2_9ENTE</name>
<comment type="caution">
    <text evidence="2">The sequence shown here is derived from an EMBL/GenBank/DDBJ whole genome shotgun (WGS) entry which is preliminary data.</text>
</comment>